<accession>A0A511YLH4</accession>
<sequence length="192" mass="21957">MIRIFLAVLSGILLLSCSKTEKEESAELNCILNAVLKNESARRESAHLQYTINKELQPLAVYVPTAKELSGEEPGLSSTSSRSIVRILDLNHSRLDERRSDSLHLLKQKQYVFDSIPLDKTINPDIRLAGKKETDQRNRIYQFSNPLYLNDHTVYIESIFFDTSFGIGFGYLLEKQEDGSWIVKKMINTFIT</sequence>
<dbReference type="Proteomes" id="UP000321863">
    <property type="component" value="Unassembled WGS sequence"/>
</dbReference>
<evidence type="ECO:0008006" key="3">
    <source>
        <dbReference type="Google" id="ProtNLM"/>
    </source>
</evidence>
<dbReference type="RefSeq" id="WP_146940954.1">
    <property type="nucleotide sequence ID" value="NZ_BJYJ01000007.1"/>
</dbReference>
<organism evidence="1 2">
    <name type="scientific">Chryseobacterium hagamense</name>
    <dbReference type="NCBI Taxonomy" id="395935"/>
    <lineage>
        <taxon>Bacteria</taxon>
        <taxon>Pseudomonadati</taxon>
        <taxon>Bacteroidota</taxon>
        <taxon>Flavobacteriia</taxon>
        <taxon>Flavobacteriales</taxon>
        <taxon>Weeksellaceae</taxon>
        <taxon>Chryseobacterium group</taxon>
        <taxon>Chryseobacterium</taxon>
    </lineage>
</organism>
<proteinExistence type="predicted"/>
<keyword evidence="2" id="KW-1185">Reference proteome</keyword>
<evidence type="ECO:0000313" key="1">
    <source>
        <dbReference type="EMBL" id="GEN76020.1"/>
    </source>
</evidence>
<dbReference type="OrthoDB" id="1255724at2"/>
<evidence type="ECO:0000313" key="2">
    <source>
        <dbReference type="Proteomes" id="UP000321863"/>
    </source>
</evidence>
<comment type="caution">
    <text evidence="1">The sequence shown here is derived from an EMBL/GenBank/DDBJ whole genome shotgun (WGS) entry which is preliminary data.</text>
</comment>
<dbReference type="AlphaFoldDB" id="A0A511YLH4"/>
<gene>
    <name evidence="1" type="ORF">CHA01nite_17600</name>
</gene>
<dbReference type="EMBL" id="BJYJ01000007">
    <property type="protein sequence ID" value="GEN76020.1"/>
    <property type="molecule type" value="Genomic_DNA"/>
</dbReference>
<protein>
    <recommendedName>
        <fullName evidence="3">Lipoprotein</fullName>
    </recommendedName>
</protein>
<reference evidence="1 2" key="1">
    <citation type="submission" date="2019-07" db="EMBL/GenBank/DDBJ databases">
        <title>Whole genome shotgun sequence of Chryseobacterium hagamense NBRC 105253.</title>
        <authorList>
            <person name="Hosoyama A."/>
            <person name="Uohara A."/>
            <person name="Ohji S."/>
            <person name="Ichikawa N."/>
        </authorList>
    </citation>
    <scope>NUCLEOTIDE SEQUENCE [LARGE SCALE GENOMIC DNA]</scope>
    <source>
        <strain evidence="1 2">NBRC 105253</strain>
    </source>
</reference>
<dbReference type="PROSITE" id="PS51257">
    <property type="entry name" value="PROKAR_LIPOPROTEIN"/>
    <property type="match status" value="1"/>
</dbReference>
<name>A0A511YLH4_9FLAO</name>